<evidence type="ECO:0000313" key="1">
    <source>
        <dbReference type="EMBL" id="ETI65988.1"/>
    </source>
</evidence>
<reference evidence="1 2" key="1">
    <citation type="journal article" date="2014" name="Environ. Microbiol.">
        <title>The nitrate-ammonifying and nosZ-carrying bacterium Bacillus vireti is a potent source and sink for nitric and nitrous oxide under high nitrate conditions.</title>
        <authorList>
            <person name="Mania D."/>
            <person name="Heylen K."/>
            <person name="van Spanning R.J."/>
            <person name="Frostegard A."/>
        </authorList>
    </citation>
    <scope>NUCLEOTIDE SEQUENCE [LARGE SCALE GENOMIC DNA]</scope>
    <source>
        <strain evidence="1 2">LMG 21834</strain>
    </source>
</reference>
<comment type="caution">
    <text evidence="1">The sequence shown here is derived from an EMBL/GenBank/DDBJ whole genome shotgun (WGS) entry which is preliminary data.</text>
</comment>
<evidence type="ECO:0000313" key="2">
    <source>
        <dbReference type="Proteomes" id="UP000018877"/>
    </source>
</evidence>
<sequence length="81" mass="9658">MQSNLVDTLQSFIFFMNIIKVPEPYSIAHQNLLSTYENFYNLIKDTQYQQINDEYLEKLKGSYDDIKKASQEWDLVLEQQS</sequence>
<dbReference type="EMBL" id="ALAN01000192">
    <property type="protein sequence ID" value="ETI65988.1"/>
    <property type="molecule type" value="Genomic_DNA"/>
</dbReference>
<name>A0AB94IFV0_9BACI</name>
<dbReference type="Proteomes" id="UP000018877">
    <property type="component" value="Unassembled WGS sequence"/>
</dbReference>
<dbReference type="AlphaFoldDB" id="A0AB94IFV0"/>
<dbReference type="RefSeq" id="WP_024031143.1">
    <property type="nucleotide sequence ID" value="NZ_ALAN01000192.1"/>
</dbReference>
<gene>
    <name evidence="1" type="ORF">BAVI_24948</name>
</gene>
<keyword evidence="2" id="KW-1185">Reference proteome</keyword>
<accession>A0AB94IFV0</accession>
<proteinExistence type="predicted"/>
<protein>
    <submittedName>
        <fullName evidence="1">Uncharacterized protein</fullName>
    </submittedName>
</protein>
<organism evidence="1 2">
    <name type="scientific">Neobacillus vireti LMG 21834</name>
    <dbReference type="NCBI Taxonomy" id="1131730"/>
    <lineage>
        <taxon>Bacteria</taxon>
        <taxon>Bacillati</taxon>
        <taxon>Bacillota</taxon>
        <taxon>Bacilli</taxon>
        <taxon>Bacillales</taxon>
        <taxon>Bacillaceae</taxon>
        <taxon>Neobacillus</taxon>
    </lineage>
</organism>